<keyword evidence="3" id="KW-0032">Aminotransferase</keyword>
<evidence type="ECO:0000256" key="4">
    <source>
        <dbReference type="ARBA" id="ARBA00022679"/>
    </source>
</evidence>
<evidence type="ECO:0000256" key="1">
    <source>
        <dbReference type="ARBA" id="ARBA00001933"/>
    </source>
</evidence>
<dbReference type="InterPro" id="IPR015424">
    <property type="entry name" value="PyrdxlP-dep_Trfase"/>
</dbReference>
<gene>
    <name evidence="6" type="ORF">EVOR1521_LOCUS24774</name>
</gene>
<evidence type="ECO:0000313" key="6">
    <source>
        <dbReference type="EMBL" id="CAJ1401677.1"/>
    </source>
</evidence>
<evidence type="ECO:0000256" key="2">
    <source>
        <dbReference type="ARBA" id="ARBA00011738"/>
    </source>
</evidence>
<dbReference type="GO" id="GO:0004021">
    <property type="term" value="F:L-alanine:2-oxoglutarate aminotransferase activity"/>
    <property type="evidence" value="ECO:0007669"/>
    <property type="project" value="TreeGrafter"/>
</dbReference>
<accession>A0AA36NC27</accession>
<evidence type="ECO:0008006" key="8">
    <source>
        <dbReference type="Google" id="ProtNLM"/>
    </source>
</evidence>
<evidence type="ECO:0000256" key="3">
    <source>
        <dbReference type="ARBA" id="ARBA00022576"/>
    </source>
</evidence>
<comment type="subunit">
    <text evidence="2">Homodimer.</text>
</comment>
<dbReference type="PANTHER" id="PTHR11751:SF29">
    <property type="entry name" value="ALANINE TRANSAMINASE"/>
    <property type="match status" value="1"/>
</dbReference>
<dbReference type="Proteomes" id="UP001178507">
    <property type="component" value="Unassembled WGS sequence"/>
</dbReference>
<comment type="cofactor">
    <cofactor evidence="1">
        <name>pyridoxal 5'-phosphate</name>
        <dbReference type="ChEBI" id="CHEBI:597326"/>
    </cofactor>
</comment>
<dbReference type="AlphaFoldDB" id="A0AA36NC27"/>
<keyword evidence="4" id="KW-0808">Transferase</keyword>
<comment type="caution">
    <text evidence="6">The sequence shown here is derived from an EMBL/GenBank/DDBJ whole genome shotgun (WGS) entry which is preliminary data.</text>
</comment>
<reference evidence="6" key="1">
    <citation type="submission" date="2023-08" db="EMBL/GenBank/DDBJ databases">
        <authorList>
            <person name="Chen Y."/>
            <person name="Shah S."/>
            <person name="Dougan E. K."/>
            <person name="Thang M."/>
            <person name="Chan C."/>
        </authorList>
    </citation>
    <scope>NUCLEOTIDE SEQUENCE</scope>
</reference>
<name>A0AA36NC27_9DINO</name>
<feature type="non-terminal residue" evidence="6">
    <location>
        <position position="1"/>
    </location>
</feature>
<dbReference type="Gene3D" id="3.90.1150.10">
    <property type="entry name" value="Aspartate Aminotransferase, domain 1"/>
    <property type="match status" value="1"/>
</dbReference>
<dbReference type="EMBL" id="CAUJNA010003427">
    <property type="protein sequence ID" value="CAJ1401677.1"/>
    <property type="molecule type" value="Genomic_DNA"/>
</dbReference>
<keyword evidence="5" id="KW-0663">Pyridoxal phosphate</keyword>
<protein>
    <recommendedName>
        <fullName evidence="8">Alanine transaminase</fullName>
    </recommendedName>
</protein>
<dbReference type="InterPro" id="IPR015422">
    <property type="entry name" value="PyrdxlP-dep_Trfase_small"/>
</dbReference>
<dbReference type="PANTHER" id="PTHR11751">
    <property type="entry name" value="ALANINE AMINOTRANSFERASE"/>
    <property type="match status" value="1"/>
</dbReference>
<proteinExistence type="predicted"/>
<sequence>MESGVLHLTNIDPGAADQIYKLFSMILCANTLGQALMASILNPPVPGDASYALFAQERSDVLANLTKKAQLVSRELNAMPGVQSLPIEGAMYAFPQVYLPERFLQEARSAGKAPDMLYCIKMLEATGVIVVPGSGFGQ</sequence>
<organism evidence="6 7">
    <name type="scientific">Effrenium voratum</name>
    <dbReference type="NCBI Taxonomy" id="2562239"/>
    <lineage>
        <taxon>Eukaryota</taxon>
        <taxon>Sar</taxon>
        <taxon>Alveolata</taxon>
        <taxon>Dinophyceae</taxon>
        <taxon>Suessiales</taxon>
        <taxon>Symbiodiniaceae</taxon>
        <taxon>Effrenium</taxon>
    </lineage>
</organism>
<evidence type="ECO:0000256" key="5">
    <source>
        <dbReference type="ARBA" id="ARBA00022898"/>
    </source>
</evidence>
<evidence type="ECO:0000313" key="7">
    <source>
        <dbReference type="Proteomes" id="UP001178507"/>
    </source>
</evidence>
<keyword evidence="7" id="KW-1185">Reference proteome</keyword>
<dbReference type="InterPro" id="IPR045088">
    <property type="entry name" value="ALAT1/2-like"/>
</dbReference>
<dbReference type="SUPFAM" id="SSF53383">
    <property type="entry name" value="PLP-dependent transferases"/>
    <property type="match status" value="1"/>
</dbReference>